<accession>A0A6J7MTT7</accession>
<sequence>MIGLCISLLLDGPHDEISCLLLIFRAGHIDIKAEEPDDIALMELWLGKAATAVDVDHEHTLWPTLGGLGGATLQVARIGPKPLRCGMHLTIVNVAERPVIDGSRHQIGGAARGIVAVCPDATDVGVEHTDDGAAGQARKQRNEIVRLGGGPITDTGHLHLHTVAETHPMRRHLTDREDLDTGRQLGSALPLREQRVVVAVRNEDADAGLGQFAQPEDDPPLCAGIALGRIEDVSGEHDELDPLAQRHLDEPAERCARQADDAVVRGGAEQPTEGLQRCAEVEVGGVEKPSRCHVADTTGGVSVGSRRRGQS</sequence>
<gene>
    <name evidence="2" type="ORF">UFOPK3954_00670</name>
</gene>
<organism evidence="2">
    <name type="scientific">freshwater metagenome</name>
    <dbReference type="NCBI Taxonomy" id="449393"/>
    <lineage>
        <taxon>unclassified sequences</taxon>
        <taxon>metagenomes</taxon>
        <taxon>ecological metagenomes</taxon>
    </lineage>
</organism>
<dbReference type="AlphaFoldDB" id="A0A6J7MTT7"/>
<feature type="region of interest" description="Disordered" evidence="1">
    <location>
        <begin position="291"/>
        <end position="311"/>
    </location>
</feature>
<reference evidence="2" key="1">
    <citation type="submission" date="2020-05" db="EMBL/GenBank/DDBJ databases">
        <authorList>
            <person name="Chiriac C."/>
            <person name="Salcher M."/>
            <person name="Ghai R."/>
            <person name="Kavagutti S V."/>
        </authorList>
    </citation>
    <scope>NUCLEOTIDE SEQUENCE</scope>
</reference>
<protein>
    <submittedName>
        <fullName evidence="2">Unannotated protein</fullName>
    </submittedName>
</protein>
<evidence type="ECO:0000256" key="1">
    <source>
        <dbReference type="SAM" id="MobiDB-lite"/>
    </source>
</evidence>
<proteinExistence type="predicted"/>
<dbReference type="EMBL" id="CAFBON010000053">
    <property type="protein sequence ID" value="CAB4983448.1"/>
    <property type="molecule type" value="Genomic_DNA"/>
</dbReference>
<name>A0A6J7MTT7_9ZZZZ</name>
<evidence type="ECO:0000313" key="2">
    <source>
        <dbReference type="EMBL" id="CAB4983448.1"/>
    </source>
</evidence>